<dbReference type="InterPro" id="IPR013520">
    <property type="entry name" value="Ribonucl_H"/>
</dbReference>
<keyword evidence="4" id="KW-0378">Hydrolase</keyword>
<feature type="compositionally biased region" description="Acidic residues" evidence="7">
    <location>
        <begin position="552"/>
        <end position="568"/>
    </location>
</feature>
<dbReference type="SUPFAM" id="SSF53098">
    <property type="entry name" value="Ribonuclease H-like"/>
    <property type="match status" value="1"/>
</dbReference>
<feature type="compositionally biased region" description="Basic and acidic residues" evidence="7">
    <location>
        <begin position="433"/>
        <end position="449"/>
    </location>
</feature>
<gene>
    <name evidence="9" type="ORF">JTE90_005274</name>
</gene>
<evidence type="ECO:0000256" key="7">
    <source>
        <dbReference type="SAM" id="MobiDB-lite"/>
    </source>
</evidence>
<feature type="region of interest" description="Disordered" evidence="7">
    <location>
        <begin position="267"/>
        <end position="568"/>
    </location>
</feature>
<evidence type="ECO:0000256" key="6">
    <source>
        <dbReference type="ARBA" id="ARBA00023242"/>
    </source>
</evidence>
<dbReference type="SMART" id="SM00479">
    <property type="entry name" value="EXOIII"/>
    <property type="match status" value="1"/>
</dbReference>
<dbReference type="AlphaFoldDB" id="A0AAV6U384"/>
<dbReference type="PANTHER" id="PTHR12801">
    <property type="entry name" value="RNA EXONUCLEASE REXO1 / RECO3 FAMILY MEMBER-RELATED"/>
    <property type="match status" value="1"/>
</dbReference>
<dbReference type="EMBL" id="JAFNEN010000700">
    <property type="protein sequence ID" value="KAG8178382.1"/>
    <property type="molecule type" value="Genomic_DNA"/>
</dbReference>
<dbReference type="InterPro" id="IPR034922">
    <property type="entry name" value="REX1-like_exo"/>
</dbReference>
<feature type="compositionally biased region" description="Low complexity" evidence="7">
    <location>
        <begin position="496"/>
        <end position="511"/>
    </location>
</feature>
<evidence type="ECO:0000256" key="5">
    <source>
        <dbReference type="ARBA" id="ARBA00022839"/>
    </source>
</evidence>
<evidence type="ECO:0000313" key="9">
    <source>
        <dbReference type="EMBL" id="KAG8178382.1"/>
    </source>
</evidence>
<feature type="region of interest" description="Disordered" evidence="7">
    <location>
        <begin position="115"/>
        <end position="149"/>
    </location>
</feature>
<feature type="compositionally biased region" description="Basic and acidic residues" evidence="7">
    <location>
        <begin position="366"/>
        <end position="387"/>
    </location>
</feature>
<accession>A0AAV6U384</accession>
<dbReference type="Pfam" id="PF00929">
    <property type="entry name" value="RNase_T"/>
    <property type="match status" value="1"/>
</dbReference>
<evidence type="ECO:0000256" key="3">
    <source>
        <dbReference type="ARBA" id="ARBA00022722"/>
    </source>
</evidence>
<feature type="compositionally biased region" description="Basic and acidic residues" evidence="7">
    <location>
        <begin position="478"/>
        <end position="495"/>
    </location>
</feature>
<protein>
    <recommendedName>
        <fullName evidence="8">Exonuclease domain-containing protein</fullName>
    </recommendedName>
</protein>
<evidence type="ECO:0000313" key="10">
    <source>
        <dbReference type="Proteomes" id="UP000827092"/>
    </source>
</evidence>
<dbReference type="PANTHER" id="PTHR12801:SF115">
    <property type="entry name" value="FI18136P1-RELATED"/>
    <property type="match status" value="1"/>
</dbReference>
<feature type="region of interest" description="Disordered" evidence="7">
    <location>
        <begin position="657"/>
        <end position="678"/>
    </location>
</feature>
<feature type="compositionally biased region" description="Polar residues" evidence="7">
    <location>
        <begin position="337"/>
        <end position="350"/>
    </location>
</feature>
<dbReference type="Pfam" id="PF15870">
    <property type="entry name" value="EloA-BP1"/>
    <property type="match status" value="1"/>
</dbReference>
<dbReference type="InterPro" id="IPR031736">
    <property type="entry name" value="REXO1-like_dom"/>
</dbReference>
<evidence type="ECO:0000256" key="4">
    <source>
        <dbReference type="ARBA" id="ARBA00022801"/>
    </source>
</evidence>
<keyword evidence="3" id="KW-0540">Nuclease</keyword>
<keyword evidence="6" id="KW-0539">Nucleus</keyword>
<sequence>MLPSNNFFKHIFCPYDKAKLCHRPYCHYKHAETVSGPVEDSEYLFNSNHTANAYSTYTPSSIDNDHGSGGYTPMPVTKPSGILKSNSSSYSSNTMVIPEYNPTPISWLKEHNSSSGNIYDPSKYDPPSYKMPDARKKKNTEEYDPTQVKLQNTSKKRVVFADEAGIPLEDADSFTPGFSSSEEDVDDSGSAPKFSDDDLDDYSQAKADDWEQAPKPKDKEDGDLEQEEEDIPDEESIDEFSLVDKILVSSKKSDKFIKNFKKSVLEPKEKKTKSVKSDKKPVESKKQKTKDIDKVQNSKPKKVSDFDAIMSLAAFDDLKDNDSMDDDSFSKKMSSKTNELSSTKSSSNLETNKDKSGLNKSNTSTADKKAEESSHSSKHSDKKDDSKSKHKKHDSSDKSKTKSDSNEKLKSSSSKTDKSAKSDKNKSSGHSSSKTDKSVSKTGKKDQSSSHKSSKSSKEREAKLQDEQVTSSSIAKKNKNDPSMKHSSKEAHSESNKSSSLKSKSGSSKESTSLHKRKIDSSDDESSKSKAKKSRNDISDDDDDDMRSVDGGVEEIIDLTSESEEDTEEQCKRIFEESFVANDEVVYEVIDKEESSSTSRPHIIDVTASKKQRLAHAAATSLKKPGFGVKKASFRPTSHPGQVMLDRYAKIRAAQAELNESKERGSNTNSPGRGKTRISIAPNHSLLAALAEKNRMAQSSNSFSPLPSTVSKTLKVTKRVAHIPDVNAWCCDMHVSNEKCDLQIEAVKSRPVIPIDYGSKVPTIVRQKFLNAFIDEHLKLAASEDEAYESALEEEKAAYGRSSSKAIYVNVASNTLNRLRRRVTESTDLAAAKKSEMVSSTTSSKKTVSHETVLNGPMAQRTSFSIERKKPAPVQELKGIALYDHLSTYVLNEEQLKENGYPFPHPVELGKAVIEGIYANRTQYCNDPFKRTCSRCNKIYYVNLDGDYVRDEECEFHWGRLFKRRIAGAIESRYTCCQGDSESDGCCVGTGHVFEGSEAHAMKGYVSTLPKTPPPDKYYGIYALDCEMCYTTAGIELTRISVIGPDLKPVYETFVKPQNKVLDFNTRFSGITEENLKNVRTTIRDVQAVLLCMFNSRTILIGHSLESDFKALKLFHKTVVDTSVVFPHKLGLPFKRALRNLSSEKLNKIIQNDVGGHDSVEDAVACMELMIYKIKEDLKANRLYKM</sequence>
<reference evidence="9 10" key="1">
    <citation type="journal article" date="2022" name="Nat. Ecol. Evol.">
        <title>A masculinizing supergene underlies an exaggerated male reproductive morph in a spider.</title>
        <authorList>
            <person name="Hendrickx F."/>
            <person name="De Corte Z."/>
            <person name="Sonet G."/>
            <person name="Van Belleghem S.M."/>
            <person name="Kostlbacher S."/>
            <person name="Vangestel C."/>
        </authorList>
    </citation>
    <scope>NUCLEOTIDE SEQUENCE [LARGE SCALE GENOMIC DNA]</scope>
    <source>
        <strain evidence="9">W744_W776</strain>
    </source>
</reference>
<dbReference type="GO" id="GO:0004527">
    <property type="term" value="F:exonuclease activity"/>
    <property type="evidence" value="ECO:0007669"/>
    <property type="project" value="UniProtKB-KW"/>
</dbReference>
<organism evidence="9 10">
    <name type="scientific">Oedothorax gibbosus</name>
    <dbReference type="NCBI Taxonomy" id="931172"/>
    <lineage>
        <taxon>Eukaryota</taxon>
        <taxon>Metazoa</taxon>
        <taxon>Ecdysozoa</taxon>
        <taxon>Arthropoda</taxon>
        <taxon>Chelicerata</taxon>
        <taxon>Arachnida</taxon>
        <taxon>Araneae</taxon>
        <taxon>Araneomorphae</taxon>
        <taxon>Entelegynae</taxon>
        <taxon>Araneoidea</taxon>
        <taxon>Linyphiidae</taxon>
        <taxon>Erigoninae</taxon>
        <taxon>Oedothorax</taxon>
    </lineage>
</organism>
<name>A0AAV6U384_9ARAC</name>
<dbReference type="GO" id="GO:0005634">
    <property type="term" value="C:nucleus"/>
    <property type="evidence" value="ECO:0007669"/>
    <property type="project" value="UniProtKB-SubCell"/>
</dbReference>
<comment type="caution">
    <text evidence="9">The sequence shown here is derived from an EMBL/GenBank/DDBJ whole genome shotgun (WGS) entry which is preliminary data.</text>
</comment>
<dbReference type="Proteomes" id="UP000827092">
    <property type="component" value="Unassembled WGS sequence"/>
</dbReference>
<evidence type="ECO:0000256" key="1">
    <source>
        <dbReference type="ARBA" id="ARBA00004123"/>
    </source>
</evidence>
<dbReference type="InterPro" id="IPR012337">
    <property type="entry name" value="RNaseH-like_sf"/>
</dbReference>
<feature type="compositionally biased region" description="Acidic residues" evidence="7">
    <location>
        <begin position="221"/>
        <end position="237"/>
    </location>
</feature>
<dbReference type="CDD" id="cd06145">
    <property type="entry name" value="REX1_like"/>
    <property type="match status" value="1"/>
</dbReference>
<dbReference type="GO" id="GO:0003676">
    <property type="term" value="F:nucleic acid binding"/>
    <property type="evidence" value="ECO:0007669"/>
    <property type="project" value="InterPro"/>
</dbReference>
<keyword evidence="5" id="KW-0269">Exonuclease</keyword>
<feature type="compositionally biased region" description="Basic and acidic residues" evidence="7">
    <location>
        <begin position="394"/>
        <end position="426"/>
    </location>
</feature>
<feature type="compositionally biased region" description="Basic and acidic residues" evidence="7">
    <location>
        <begin position="456"/>
        <end position="466"/>
    </location>
</feature>
<dbReference type="InterPro" id="IPR047021">
    <property type="entry name" value="REXO1/3/4-like"/>
</dbReference>
<dbReference type="FunFam" id="3.30.420.10:FF:000021">
    <property type="entry name" value="RNA exonuclease 1 homolog"/>
    <property type="match status" value="1"/>
</dbReference>
<feature type="domain" description="Exonuclease" evidence="8">
    <location>
        <begin position="1020"/>
        <end position="1179"/>
    </location>
</feature>
<dbReference type="Gene3D" id="3.30.420.10">
    <property type="entry name" value="Ribonuclease H-like superfamily/Ribonuclease H"/>
    <property type="match status" value="1"/>
</dbReference>
<dbReference type="InterPro" id="IPR036397">
    <property type="entry name" value="RNaseH_sf"/>
</dbReference>
<evidence type="ECO:0000256" key="2">
    <source>
        <dbReference type="ARBA" id="ARBA00006357"/>
    </source>
</evidence>
<comment type="subcellular location">
    <subcellularLocation>
        <location evidence="1">Nucleus</location>
    </subcellularLocation>
</comment>
<feature type="compositionally biased region" description="Basic and acidic residues" evidence="7">
    <location>
        <begin position="206"/>
        <end position="220"/>
    </location>
</feature>
<feature type="region of interest" description="Disordered" evidence="7">
    <location>
        <begin position="168"/>
        <end position="237"/>
    </location>
</feature>
<feature type="compositionally biased region" description="Basic and acidic residues" evidence="7">
    <location>
        <begin position="519"/>
        <end position="538"/>
    </location>
</feature>
<proteinExistence type="inferred from homology"/>
<evidence type="ECO:0000259" key="8">
    <source>
        <dbReference type="SMART" id="SM00479"/>
    </source>
</evidence>
<feature type="compositionally biased region" description="Basic and acidic residues" evidence="7">
    <location>
        <begin position="275"/>
        <end position="296"/>
    </location>
</feature>
<comment type="similarity">
    <text evidence="2">Belongs to the REXO1/REXO3 family.</text>
</comment>
<keyword evidence="10" id="KW-1185">Reference proteome</keyword>